<evidence type="ECO:0000313" key="10">
    <source>
        <dbReference type="Proteomes" id="UP000250928"/>
    </source>
</evidence>
<dbReference type="PROSITE" id="PS00542">
    <property type="entry name" value="COMPLEX1_30K"/>
    <property type="match status" value="1"/>
</dbReference>
<keyword evidence="2 3" id="KW-0813">Transport</keyword>
<dbReference type="SUPFAM" id="SSF143243">
    <property type="entry name" value="Nqo5-like"/>
    <property type="match status" value="1"/>
</dbReference>
<dbReference type="NCBIfam" id="NF004730">
    <property type="entry name" value="PRK06074.1-1"/>
    <property type="match status" value="1"/>
</dbReference>
<evidence type="ECO:0000313" key="9">
    <source>
        <dbReference type="Proteomes" id="UP000243361"/>
    </source>
</evidence>
<organism evidence="7 9">
    <name type="scientific">Candidatus Sedimenticola endophacoides</name>
    <dbReference type="NCBI Taxonomy" id="2548426"/>
    <lineage>
        <taxon>Bacteria</taxon>
        <taxon>Pseudomonadati</taxon>
        <taxon>Pseudomonadota</taxon>
        <taxon>Gammaproteobacteria</taxon>
        <taxon>Chromatiales</taxon>
        <taxon>Sedimenticolaceae</taxon>
        <taxon>Sedimenticola</taxon>
    </lineage>
</organism>
<dbReference type="AlphaFoldDB" id="A0A657PXR3"/>
<comment type="function">
    <text evidence="3">NDH-1 shuttles electrons from NADH, via FMN and iron-sulfur (Fe-S) centers, to quinones in the respiratory chain. The immediate electron acceptor for the enzyme in this species is believed to be ubiquinone. Couples the redox reaction to proton translocation (for every two electrons transferred, four hydrogen ions are translocated across the cytoplasmic membrane), and thus conserves the redox energy in a proton gradient.</text>
</comment>
<reference evidence="8 10" key="2">
    <citation type="submission" date="2018-01" db="EMBL/GenBank/DDBJ databases">
        <title>Novel co-symbiosis in the lucinid bivalve Phacoides pectinatus.</title>
        <authorList>
            <person name="Lim S.J."/>
            <person name="Davis B.G."/>
            <person name="Gill D.E."/>
            <person name="Engel A.S."/>
            <person name="Anderson L.C."/>
            <person name="Campbell B.J."/>
        </authorList>
    </citation>
    <scope>NUCLEOTIDE SEQUENCE [LARGE SCALE GENOMIC DNA]</scope>
    <source>
        <strain evidence="8">N3_P5</strain>
    </source>
</reference>
<dbReference type="Pfam" id="PF00329">
    <property type="entry name" value="Complex1_30kDa"/>
    <property type="match status" value="1"/>
</dbReference>
<keyword evidence="3 5" id="KW-0874">Quinone</keyword>
<sequence>MNETVKSNSQTRHAELAERLREQFGPLGGEVVFALGEVTLEIPRAHLLETCRTLRDADEYRFDVLIDSCGVDYAAYGQSEWETATASASGFGRGVETPEPQNVEARFAAVHHLLSVTNNLRLRVRAFCDSEPPIVDSVVGIWPAADWFEREAFDMYGILFDGHPDLRRILTDYGFMGHPFRKDFPLGGYVEMRYDAEQRRVIYEPVELEPRTLVPRVVRQANAGAAPAAEDAADA</sequence>
<evidence type="ECO:0000313" key="7">
    <source>
        <dbReference type="EMBL" id="OQX35638.1"/>
    </source>
</evidence>
<dbReference type="EMBL" id="MUIE01000157">
    <property type="protein sequence ID" value="OQX35638.1"/>
    <property type="molecule type" value="Genomic_DNA"/>
</dbReference>
<dbReference type="PANTHER" id="PTHR10884:SF14">
    <property type="entry name" value="NADH DEHYDROGENASE [UBIQUINONE] IRON-SULFUR PROTEIN 3, MITOCHONDRIAL"/>
    <property type="match status" value="1"/>
</dbReference>
<proteinExistence type="inferred from homology"/>
<evidence type="ECO:0000259" key="6">
    <source>
        <dbReference type="Pfam" id="PF00329"/>
    </source>
</evidence>
<keyword evidence="3" id="KW-0830">Ubiquinone</keyword>
<comment type="subunit">
    <text evidence="3">NDH-1 is composed of 14 different subunits. Subunits NuoB, C, D, E, F, and G constitute the peripheral sector of the complex.</text>
</comment>
<dbReference type="InterPro" id="IPR001268">
    <property type="entry name" value="NADH_UbQ_OxRdtase_30kDa_su"/>
</dbReference>
<dbReference type="Proteomes" id="UP000250928">
    <property type="component" value="Unassembled WGS sequence"/>
</dbReference>
<evidence type="ECO:0000256" key="3">
    <source>
        <dbReference type="HAMAP-Rule" id="MF_01357"/>
    </source>
</evidence>
<dbReference type="GO" id="GO:0008137">
    <property type="term" value="F:NADH dehydrogenase (ubiquinone) activity"/>
    <property type="evidence" value="ECO:0007669"/>
    <property type="project" value="InterPro"/>
</dbReference>
<comment type="catalytic activity">
    <reaction evidence="3 5">
        <text>a quinone + NADH + 5 H(+)(in) = a quinol + NAD(+) + 4 H(+)(out)</text>
        <dbReference type="Rhea" id="RHEA:57888"/>
        <dbReference type="ChEBI" id="CHEBI:15378"/>
        <dbReference type="ChEBI" id="CHEBI:24646"/>
        <dbReference type="ChEBI" id="CHEBI:57540"/>
        <dbReference type="ChEBI" id="CHEBI:57945"/>
        <dbReference type="ChEBI" id="CHEBI:132124"/>
    </reaction>
</comment>
<name>A0A657PXR3_9GAMM</name>
<evidence type="ECO:0000313" key="8">
    <source>
        <dbReference type="EMBL" id="PUE02020.1"/>
    </source>
</evidence>
<evidence type="ECO:0000256" key="4">
    <source>
        <dbReference type="RuleBase" id="RU003456"/>
    </source>
</evidence>
<dbReference type="GO" id="GO:0048038">
    <property type="term" value="F:quinone binding"/>
    <property type="evidence" value="ECO:0007669"/>
    <property type="project" value="UniProtKB-KW"/>
</dbReference>
<dbReference type="Gene3D" id="3.30.460.80">
    <property type="entry name" value="NADH:ubiquinone oxidoreductase, 30kDa subunit"/>
    <property type="match status" value="1"/>
</dbReference>
<feature type="domain" description="NADH:ubiquinone oxidoreductase 30kDa subunit" evidence="6">
    <location>
        <begin position="41"/>
        <end position="189"/>
    </location>
</feature>
<dbReference type="EC" id="7.1.1.-" evidence="3"/>
<evidence type="ECO:0000256" key="1">
    <source>
        <dbReference type="ARBA" id="ARBA00007569"/>
    </source>
</evidence>
<keyword evidence="3 4" id="KW-0520">NAD</keyword>
<comment type="caution">
    <text evidence="7">The sequence shown here is derived from an EMBL/GenBank/DDBJ whole genome shotgun (WGS) entry which is preliminary data.</text>
</comment>
<dbReference type="InterPro" id="IPR010218">
    <property type="entry name" value="NADH_DH_suC"/>
</dbReference>
<dbReference type="HAMAP" id="MF_01357">
    <property type="entry name" value="NDH1_NuoC"/>
    <property type="match status" value="1"/>
</dbReference>
<keyword evidence="3" id="KW-1003">Cell membrane</keyword>
<dbReference type="EMBL" id="PQCO01000189">
    <property type="protein sequence ID" value="PUE02020.1"/>
    <property type="molecule type" value="Genomic_DNA"/>
</dbReference>
<dbReference type="Proteomes" id="UP000243361">
    <property type="component" value="Unassembled WGS sequence"/>
</dbReference>
<protein>
    <recommendedName>
        <fullName evidence="3">NADH-quinone oxidoreductase subunit C</fullName>
        <ecNumber evidence="3">7.1.1.-</ecNumber>
    </recommendedName>
    <alternativeName>
        <fullName evidence="3">NADH dehydrogenase I subunit C</fullName>
    </alternativeName>
    <alternativeName>
        <fullName evidence="3">NDH-1 subunit C</fullName>
    </alternativeName>
</protein>
<dbReference type="PANTHER" id="PTHR10884">
    <property type="entry name" value="NADH DEHYDROGENASE UBIQUINONE IRON-SULFUR PROTEIN 3"/>
    <property type="match status" value="1"/>
</dbReference>
<comment type="subcellular location">
    <subcellularLocation>
        <location evidence="3">Cell membrane</location>
        <topology evidence="3">Peripheral membrane protein</topology>
        <orientation evidence="3">Cytoplasmic side</orientation>
    </subcellularLocation>
</comment>
<dbReference type="InterPro" id="IPR020396">
    <property type="entry name" value="NADH_UbQ_OxRdtase_CS"/>
</dbReference>
<dbReference type="GO" id="GO:0050136">
    <property type="term" value="F:NADH dehydrogenase (quinone) (non-electrogenic) activity"/>
    <property type="evidence" value="ECO:0007669"/>
    <property type="project" value="UniProtKB-UniRule"/>
</dbReference>
<reference evidence="7 9" key="1">
    <citation type="submission" date="2017-02" db="EMBL/GenBank/DDBJ databases">
        <title>Novel co-symbiosis in the unique lucinid bivalve Phacoides pectinatus.</title>
        <authorList>
            <person name="Lim S.J."/>
            <person name="Davis B.G."/>
            <person name="Gill D.E."/>
            <person name="Engel A.S."/>
            <person name="Anderson L.C."/>
            <person name="Campbell B.J."/>
        </authorList>
    </citation>
    <scope>NUCLEOTIDE SEQUENCE [LARGE SCALE GENOMIC DNA]</scope>
    <source>
        <strain evidence="7">LUC13016_P6</strain>
    </source>
</reference>
<keyword evidence="9" id="KW-1185">Reference proteome</keyword>
<dbReference type="InterPro" id="IPR037232">
    <property type="entry name" value="NADH_quin_OxRdtase_su_C/D-like"/>
</dbReference>
<evidence type="ECO:0000256" key="2">
    <source>
        <dbReference type="ARBA" id="ARBA00022448"/>
    </source>
</evidence>
<evidence type="ECO:0000256" key="5">
    <source>
        <dbReference type="RuleBase" id="RU003582"/>
    </source>
</evidence>
<gene>
    <name evidence="3" type="primary">nuoC</name>
    <name evidence="7" type="ORF">B0D84_02190</name>
    <name evidence="8" type="ORF">C3L24_06975</name>
</gene>
<dbReference type="GO" id="GO:0005886">
    <property type="term" value="C:plasma membrane"/>
    <property type="evidence" value="ECO:0007669"/>
    <property type="project" value="UniProtKB-SubCell"/>
</dbReference>
<keyword evidence="3" id="KW-0472">Membrane</keyword>
<keyword evidence="3 4" id="KW-1278">Translocase</keyword>
<accession>A0A657PXR3</accession>
<comment type="similarity">
    <text evidence="1 3 4">Belongs to the complex I 30 kDa subunit family.</text>
</comment>